<evidence type="ECO:0000256" key="8">
    <source>
        <dbReference type="ARBA" id="ARBA00023065"/>
    </source>
</evidence>
<dbReference type="Pfam" id="PF00119">
    <property type="entry name" value="ATP-synt_A"/>
    <property type="match status" value="1"/>
</dbReference>
<dbReference type="RefSeq" id="WP_206581915.1">
    <property type="nucleotide sequence ID" value="NZ_JAFJZZ010000002.1"/>
</dbReference>
<dbReference type="GO" id="GO:0042777">
    <property type="term" value="P:proton motive force-driven plasma membrane ATP synthesis"/>
    <property type="evidence" value="ECO:0007669"/>
    <property type="project" value="TreeGrafter"/>
</dbReference>
<comment type="caution">
    <text evidence="12">The sequence shown here is derived from an EMBL/GenBank/DDBJ whole genome shotgun (WGS) entry which is preliminary data.</text>
</comment>
<keyword evidence="10 11" id="KW-0066">ATP synthesis</keyword>
<comment type="subcellular location">
    <subcellularLocation>
        <location evidence="11">Cell membrane</location>
        <topology evidence="11">Multi-pass membrane protein</topology>
    </subcellularLocation>
    <subcellularLocation>
        <location evidence="1">Membrane</location>
        <topology evidence="1">Multi-pass membrane protein</topology>
    </subcellularLocation>
</comment>
<dbReference type="SUPFAM" id="SSF81336">
    <property type="entry name" value="F1F0 ATP synthase subunit A"/>
    <property type="match status" value="1"/>
</dbReference>
<evidence type="ECO:0000256" key="10">
    <source>
        <dbReference type="ARBA" id="ARBA00023310"/>
    </source>
</evidence>
<dbReference type="Proteomes" id="UP000664545">
    <property type="component" value="Unassembled WGS sequence"/>
</dbReference>
<keyword evidence="4 11" id="KW-0138">CF(0)</keyword>
<dbReference type="InterPro" id="IPR045082">
    <property type="entry name" value="ATP_syn_F0_a_bact/chloroplast"/>
</dbReference>
<dbReference type="AlphaFoldDB" id="A0A939D9A0"/>
<dbReference type="PRINTS" id="PR00123">
    <property type="entry name" value="ATPASEA"/>
</dbReference>
<keyword evidence="13" id="KW-1185">Reference proteome</keyword>
<comment type="similarity">
    <text evidence="2 11">Belongs to the ATPase A chain family.</text>
</comment>
<evidence type="ECO:0000256" key="9">
    <source>
        <dbReference type="ARBA" id="ARBA00023136"/>
    </source>
</evidence>
<evidence type="ECO:0000256" key="7">
    <source>
        <dbReference type="ARBA" id="ARBA00022989"/>
    </source>
</evidence>
<dbReference type="Gene3D" id="1.20.120.220">
    <property type="entry name" value="ATP synthase, F0 complex, subunit A"/>
    <property type="match status" value="1"/>
</dbReference>
<feature type="transmembrane region" description="Helical" evidence="11">
    <location>
        <begin position="113"/>
        <end position="140"/>
    </location>
</feature>
<evidence type="ECO:0000256" key="3">
    <source>
        <dbReference type="ARBA" id="ARBA00022448"/>
    </source>
</evidence>
<dbReference type="EMBL" id="JAFJZZ010000002">
    <property type="protein sequence ID" value="MBN7773073.1"/>
    <property type="molecule type" value="Genomic_DNA"/>
</dbReference>
<evidence type="ECO:0000313" key="13">
    <source>
        <dbReference type="Proteomes" id="UP000664545"/>
    </source>
</evidence>
<dbReference type="PANTHER" id="PTHR42823:SF3">
    <property type="entry name" value="ATP SYNTHASE SUBUNIT A, CHLOROPLASTIC"/>
    <property type="match status" value="1"/>
</dbReference>
<dbReference type="GO" id="GO:0005886">
    <property type="term" value="C:plasma membrane"/>
    <property type="evidence" value="ECO:0007669"/>
    <property type="project" value="UniProtKB-SubCell"/>
</dbReference>
<evidence type="ECO:0000256" key="11">
    <source>
        <dbReference type="HAMAP-Rule" id="MF_01393"/>
    </source>
</evidence>
<evidence type="ECO:0000256" key="5">
    <source>
        <dbReference type="ARBA" id="ARBA00022692"/>
    </source>
</evidence>
<gene>
    <name evidence="11" type="primary">atpB</name>
    <name evidence="12" type="ORF">JYB65_06845</name>
</gene>
<evidence type="ECO:0000256" key="1">
    <source>
        <dbReference type="ARBA" id="ARBA00004141"/>
    </source>
</evidence>
<keyword evidence="11" id="KW-1003">Cell membrane</keyword>
<evidence type="ECO:0000256" key="4">
    <source>
        <dbReference type="ARBA" id="ARBA00022547"/>
    </source>
</evidence>
<feature type="transmembrane region" description="Helical" evidence="11">
    <location>
        <begin position="200"/>
        <end position="218"/>
    </location>
</feature>
<keyword evidence="6 11" id="KW-0375">Hydrogen ion transport</keyword>
<evidence type="ECO:0000256" key="6">
    <source>
        <dbReference type="ARBA" id="ARBA00022781"/>
    </source>
</evidence>
<dbReference type="NCBIfam" id="NF004484">
    <property type="entry name" value="PRK05815.3-2"/>
    <property type="match status" value="1"/>
</dbReference>
<dbReference type="GO" id="GO:0045259">
    <property type="term" value="C:proton-transporting ATP synthase complex"/>
    <property type="evidence" value="ECO:0007669"/>
    <property type="project" value="UniProtKB-KW"/>
</dbReference>
<dbReference type="InterPro" id="IPR035908">
    <property type="entry name" value="F0_ATP_A_sf"/>
</dbReference>
<sequence>MHMNPETVFSFNIFNHSIAVTTSIVTQWIIMAVIIVLVLLLTRNLGKVPNKKQNVLEMFVNMINGLVKSNMGDEYKRFFVPYIGAMAVFMGLLNLSGLVGIEPATKDINVAATFALMTFVLINANAISKCGVGGYAGSFFKPYAAMLPLNLLEKLTIPLSLSLRLFCNMLVGTIVLGIVYEAMGKFAFIAPIPLHAFFDIFDGLIQVFVFMMLTMVYIKIGADHGAEHH</sequence>
<keyword evidence="5 11" id="KW-0812">Transmembrane</keyword>
<evidence type="ECO:0000313" key="12">
    <source>
        <dbReference type="EMBL" id="MBN7773073.1"/>
    </source>
</evidence>
<keyword evidence="3 11" id="KW-0813">Transport</keyword>
<dbReference type="PANTHER" id="PTHR42823">
    <property type="entry name" value="ATP SYNTHASE SUBUNIT A, CHLOROPLASTIC"/>
    <property type="match status" value="1"/>
</dbReference>
<name>A0A939D9A0_CLOAM</name>
<feature type="transmembrane region" description="Helical" evidence="11">
    <location>
        <begin position="78"/>
        <end position="101"/>
    </location>
</feature>
<accession>A0A939D9A0</accession>
<keyword evidence="9 11" id="KW-0472">Membrane</keyword>
<dbReference type="HAMAP" id="MF_01393">
    <property type="entry name" value="ATP_synth_a_bact"/>
    <property type="match status" value="1"/>
</dbReference>
<organism evidence="12 13">
    <name type="scientific">Clostridium aminobutyricum</name>
    <dbReference type="NCBI Taxonomy" id="33953"/>
    <lineage>
        <taxon>Bacteria</taxon>
        <taxon>Bacillati</taxon>
        <taxon>Bacillota</taxon>
        <taxon>Clostridia</taxon>
        <taxon>Eubacteriales</taxon>
        <taxon>Clostridiaceae</taxon>
        <taxon>Clostridium</taxon>
    </lineage>
</organism>
<reference evidence="12" key="1">
    <citation type="submission" date="2021-02" db="EMBL/GenBank/DDBJ databases">
        <title>Abyssanaerobacter marinus gen.nov., sp., nov, anaerobic bacterium isolated from the Onnuri vent field of Indian Ocean and suggestion of Mogibacteriaceae fam. nov., and proposal of reclassification of ambiguous this family's genus member.</title>
        <authorList>
            <person name="Kim Y.J."/>
            <person name="Yang J.-A."/>
        </authorList>
    </citation>
    <scope>NUCLEOTIDE SEQUENCE</scope>
    <source>
        <strain evidence="12">DSM 2634</strain>
    </source>
</reference>
<keyword evidence="8 11" id="KW-0406">Ion transport</keyword>
<proteinExistence type="inferred from homology"/>
<keyword evidence="7 11" id="KW-1133">Transmembrane helix</keyword>
<dbReference type="InterPro" id="IPR000568">
    <property type="entry name" value="ATP_synth_F0_asu"/>
</dbReference>
<dbReference type="GO" id="GO:0046933">
    <property type="term" value="F:proton-transporting ATP synthase activity, rotational mechanism"/>
    <property type="evidence" value="ECO:0007669"/>
    <property type="project" value="UniProtKB-UniRule"/>
</dbReference>
<feature type="transmembrane region" description="Helical" evidence="11">
    <location>
        <begin position="20"/>
        <end position="42"/>
    </location>
</feature>
<evidence type="ECO:0000256" key="2">
    <source>
        <dbReference type="ARBA" id="ARBA00006810"/>
    </source>
</evidence>
<comment type="function">
    <text evidence="11">Key component of the proton channel; it plays a direct role in the translocation of protons across the membrane.</text>
</comment>
<protein>
    <recommendedName>
        <fullName evidence="11">ATP synthase subunit a</fullName>
    </recommendedName>
    <alternativeName>
        <fullName evidence="11">ATP synthase F0 sector subunit a</fullName>
    </alternativeName>
    <alternativeName>
        <fullName evidence="11">F-ATPase subunit 6</fullName>
    </alternativeName>
</protein>
<feature type="transmembrane region" description="Helical" evidence="11">
    <location>
        <begin position="161"/>
        <end position="180"/>
    </location>
</feature>
<dbReference type="CDD" id="cd00310">
    <property type="entry name" value="ATP-synt_Fo_a_6"/>
    <property type="match status" value="1"/>
</dbReference>